<organism evidence="2 3">
    <name type="scientific">Penicillium subrubescens</name>
    <dbReference type="NCBI Taxonomy" id="1316194"/>
    <lineage>
        <taxon>Eukaryota</taxon>
        <taxon>Fungi</taxon>
        <taxon>Dikarya</taxon>
        <taxon>Ascomycota</taxon>
        <taxon>Pezizomycotina</taxon>
        <taxon>Eurotiomycetes</taxon>
        <taxon>Eurotiomycetidae</taxon>
        <taxon>Eurotiales</taxon>
        <taxon>Aspergillaceae</taxon>
        <taxon>Penicillium</taxon>
    </lineage>
</organism>
<protein>
    <submittedName>
        <fullName evidence="2">Uncharacterized protein</fullName>
    </submittedName>
</protein>
<name>A0A1Q5UHZ8_9EURO</name>
<feature type="region of interest" description="Disordered" evidence="1">
    <location>
        <begin position="1"/>
        <end position="26"/>
    </location>
</feature>
<dbReference type="Proteomes" id="UP000186955">
    <property type="component" value="Unassembled WGS sequence"/>
</dbReference>
<sequence length="239" mass="26330">MLRASRGVGPAPGASGGPLKNLPSNRERVLNVNHGARDLLKELGRSQNTARLAPKVVSFLRQVEDLTKDLLSTPLTDWQQELEALRRDLKQEITTAVKAAVEPPARQTIRSFAEVAARAPAPAHFQSSYSSSSSSLTRPAEVVRDREVVVCLGDRSQVSVFRRLTSAELTKRANQARAKAARTTDTPALVSVKILVSRQLKSGDLRFTVCDAKEAEIMRIYREKWAKGLCKTAFVRMPT</sequence>
<evidence type="ECO:0000313" key="2">
    <source>
        <dbReference type="EMBL" id="OKP12115.1"/>
    </source>
</evidence>
<proteinExistence type="predicted"/>
<keyword evidence="3" id="KW-1185">Reference proteome</keyword>
<accession>A0A1Q5UHZ8</accession>
<comment type="caution">
    <text evidence="2">The sequence shown here is derived from an EMBL/GenBank/DDBJ whole genome shotgun (WGS) entry which is preliminary data.</text>
</comment>
<evidence type="ECO:0000256" key="1">
    <source>
        <dbReference type="SAM" id="MobiDB-lite"/>
    </source>
</evidence>
<dbReference type="STRING" id="1316194.A0A1Q5UHZ8"/>
<dbReference type="AlphaFoldDB" id="A0A1Q5UHZ8"/>
<evidence type="ECO:0000313" key="3">
    <source>
        <dbReference type="Proteomes" id="UP000186955"/>
    </source>
</evidence>
<feature type="compositionally biased region" description="Low complexity" evidence="1">
    <location>
        <begin position="1"/>
        <end position="13"/>
    </location>
</feature>
<gene>
    <name evidence="2" type="ORF">PENSUB_2275</name>
</gene>
<reference evidence="2 3" key="1">
    <citation type="submission" date="2016-10" db="EMBL/GenBank/DDBJ databases">
        <title>Genome sequence of the ascomycete fungus Penicillium subrubescens.</title>
        <authorList>
            <person name="De Vries R.P."/>
            <person name="Peng M."/>
            <person name="Dilokpimol A."/>
            <person name="Hilden K."/>
            <person name="Makela M.R."/>
            <person name="Grigoriev I."/>
            <person name="Riley R."/>
            <person name="Granchi Z."/>
        </authorList>
    </citation>
    <scope>NUCLEOTIDE SEQUENCE [LARGE SCALE GENOMIC DNA]</scope>
    <source>
        <strain evidence="2 3">CBS 132785</strain>
    </source>
</reference>
<dbReference type="EMBL" id="MNBE01000245">
    <property type="protein sequence ID" value="OKP12115.1"/>
    <property type="molecule type" value="Genomic_DNA"/>
</dbReference>